<sequence>MGITFLKGMADTNPDDDAVWQAAVSTVAPTVHALRADDVARVLRCVRRPDRSDLAQWLHDKRPDLCPRVLSSCA</sequence>
<evidence type="ECO:0000313" key="2">
    <source>
        <dbReference type="Proteomes" id="UP000677812"/>
    </source>
</evidence>
<evidence type="ECO:0000313" key="1">
    <source>
        <dbReference type="EMBL" id="MBR0560480.1"/>
    </source>
</evidence>
<dbReference type="Proteomes" id="UP000677812">
    <property type="component" value="Unassembled WGS sequence"/>
</dbReference>
<reference evidence="1 2" key="1">
    <citation type="submission" date="2021-04" db="EMBL/GenBank/DDBJ databases">
        <title>The complete genome sequence of Neokomagataea sp. TBRC 2177.</title>
        <authorList>
            <person name="Charoenyingcharoen P."/>
            <person name="Yukphan P."/>
        </authorList>
    </citation>
    <scope>NUCLEOTIDE SEQUENCE [LARGE SCALE GENOMIC DNA]</scope>
    <source>
        <strain evidence="1 2">TBRC 2177</strain>
    </source>
</reference>
<dbReference type="EMBL" id="JAGRQH010000009">
    <property type="protein sequence ID" value="MBR0560480.1"/>
    <property type="molecule type" value="Genomic_DNA"/>
</dbReference>
<name>A0ABS5E9A0_9PROT</name>
<keyword evidence="2" id="KW-1185">Reference proteome</keyword>
<accession>A0ABS5E9A0</accession>
<gene>
    <name evidence="1" type="ORF">KB213_10490</name>
</gene>
<comment type="caution">
    <text evidence="1">The sequence shown here is derived from an EMBL/GenBank/DDBJ whole genome shotgun (WGS) entry which is preliminary data.</text>
</comment>
<protein>
    <submittedName>
        <fullName evidence="1">Uncharacterized protein</fullName>
    </submittedName>
</protein>
<dbReference type="RefSeq" id="WP_211682925.1">
    <property type="nucleotide sequence ID" value="NZ_JAGRQH010000009.1"/>
</dbReference>
<organism evidence="1 2">
    <name type="scientific">Neokomagataea anthophila</name>
    <dbReference type="NCBI Taxonomy" id="2826925"/>
    <lineage>
        <taxon>Bacteria</taxon>
        <taxon>Pseudomonadati</taxon>
        <taxon>Pseudomonadota</taxon>
        <taxon>Alphaproteobacteria</taxon>
        <taxon>Acetobacterales</taxon>
        <taxon>Acetobacteraceae</taxon>
        <taxon>Neokomagataea</taxon>
    </lineage>
</organism>
<proteinExistence type="predicted"/>